<keyword evidence="1" id="KW-0805">Transcription regulation</keyword>
<evidence type="ECO:0000313" key="4">
    <source>
        <dbReference type="EMBL" id="MCL6699841.1"/>
    </source>
</evidence>
<dbReference type="RefSeq" id="WP_249905301.1">
    <property type="nucleotide sequence ID" value="NZ_JAMGBA010000004.1"/>
</dbReference>
<protein>
    <submittedName>
        <fullName evidence="4">AraC family transcriptional regulator</fullName>
    </submittedName>
</protein>
<dbReference type="InterPro" id="IPR053142">
    <property type="entry name" value="PchR_regulatory_protein"/>
</dbReference>
<comment type="caution">
    <text evidence="4">The sequence shown here is derived from an EMBL/GenBank/DDBJ whole genome shotgun (WGS) entry which is preliminary data.</text>
</comment>
<dbReference type="SUPFAM" id="SSF46689">
    <property type="entry name" value="Homeodomain-like"/>
    <property type="match status" value="2"/>
</dbReference>
<feature type="domain" description="HTH araC/xylS-type" evidence="3">
    <location>
        <begin position="151"/>
        <end position="249"/>
    </location>
</feature>
<evidence type="ECO:0000256" key="2">
    <source>
        <dbReference type="ARBA" id="ARBA00023163"/>
    </source>
</evidence>
<evidence type="ECO:0000256" key="1">
    <source>
        <dbReference type="ARBA" id="ARBA00023015"/>
    </source>
</evidence>
<dbReference type="Proteomes" id="UP001203410">
    <property type="component" value="Unassembled WGS sequence"/>
</dbReference>
<accession>A0ABT0RYF5</accession>
<gene>
    <name evidence="4" type="ORF">LZ496_13760</name>
</gene>
<dbReference type="EMBL" id="JAMGBA010000004">
    <property type="protein sequence ID" value="MCL6699841.1"/>
    <property type="molecule type" value="Genomic_DNA"/>
</dbReference>
<dbReference type="PANTHER" id="PTHR47893:SF1">
    <property type="entry name" value="REGULATORY PROTEIN PCHR"/>
    <property type="match status" value="1"/>
</dbReference>
<dbReference type="Gene3D" id="1.10.10.60">
    <property type="entry name" value="Homeodomain-like"/>
    <property type="match status" value="2"/>
</dbReference>
<name>A0ABT0RYF5_9SPHN</name>
<evidence type="ECO:0000259" key="3">
    <source>
        <dbReference type="PROSITE" id="PS01124"/>
    </source>
</evidence>
<dbReference type="InterPro" id="IPR009057">
    <property type="entry name" value="Homeodomain-like_sf"/>
</dbReference>
<dbReference type="SMART" id="SM00342">
    <property type="entry name" value="HTH_ARAC"/>
    <property type="match status" value="1"/>
</dbReference>
<keyword evidence="2" id="KW-0804">Transcription</keyword>
<organism evidence="4 5">
    <name type="scientific">Sphingomonas caseinilyticus</name>
    <dbReference type="NCBI Taxonomy" id="2908205"/>
    <lineage>
        <taxon>Bacteria</taxon>
        <taxon>Pseudomonadati</taxon>
        <taxon>Pseudomonadota</taxon>
        <taxon>Alphaproteobacteria</taxon>
        <taxon>Sphingomonadales</taxon>
        <taxon>Sphingomonadaceae</taxon>
        <taxon>Sphingomonas</taxon>
    </lineage>
</organism>
<sequence>MEAIDVSPEMLTLVGTGVLGEHRWPPSPVAFEIDFGNPIRFRFHHSAKRAALETRCNDVRVVLIVDRAACDRLLGSELDLGDGDTFFLPTELRAIALAIRECGLPEAAATPYRLAKSIELLCEILSAKREDRLTASTGPASLSQLDIHRIAAARQIIDEQWTEKLTLDRIARRCGLNRSKLSRGFRQIYRCTVSEALVERRLAEARRQLIATDLPVSLIGYRSGYLNNASFTRAFGRRFGQSPTDFRACAVAA</sequence>
<dbReference type="Pfam" id="PF12833">
    <property type="entry name" value="HTH_18"/>
    <property type="match status" value="1"/>
</dbReference>
<proteinExistence type="predicted"/>
<evidence type="ECO:0000313" key="5">
    <source>
        <dbReference type="Proteomes" id="UP001203410"/>
    </source>
</evidence>
<dbReference type="PROSITE" id="PS01124">
    <property type="entry name" value="HTH_ARAC_FAMILY_2"/>
    <property type="match status" value="1"/>
</dbReference>
<dbReference type="InterPro" id="IPR018060">
    <property type="entry name" value="HTH_AraC"/>
</dbReference>
<dbReference type="PANTHER" id="PTHR47893">
    <property type="entry name" value="REGULATORY PROTEIN PCHR"/>
    <property type="match status" value="1"/>
</dbReference>
<keyword evidence="5" id="KW-1185">Reference proteome</keyword>
<reference evidence="4 5" key="1">
    <citation type="submission" date="2022-05" db="EMBL/GenBank/DDBJ databases">
        <authorList>
            <person name="Jo J.-H."/>
            <person name="Im W.-T."/>
        </authorList>
    </citation>
    <scope>NUCLEOTIDE SEQUENCE [LARGE SCALE GENOMIC DNA]</scope>
    <source>
        <strain evidence="4 5">NSE70-1</strain>
    </source>
</reference>